<gene>
    <name evidence="1" type="ORF">BCF44_12632</name>
</gene>
<dbReference type="Proteomes" id="UP000256269">
    <property type="component" value="Unassembled WGS sequence"/>
</dbReference>
<name>A0A3E0GUL6_9PSEU</name>
<evidence type="ECO:0000313" key="1">
    <source>
        <dbReference type="EMBL" id="REH28590.1"/>
    </source>
</evidence>
<evidence type="ECO:0000313" key="2">
    <source>
        <dbReference type="Proteomes" id="UP000256269"/>
    </source>
</evidence>
<reference evidence="1 2" key="1">
    <citation type="submission" date="2018-08" db="EMBL/GenBank/DDBJ databases">
        <title>Genomic Encyclopedia of Archaeal and Bacterial Type Strains, Phase II (KMG-II): from individual species to whole genera.</title>
        <authorList>
            <person name="Goeker M."/>
        </authorList>
    </citation>
    <scope>NUCLEOTIDE SEQUENCE [LARGE SCALE GENOMIC DNA]</scope>
    <source>
        <strain evidence="1 2">DSM 45791</strain>
    </source>
</reference>
<proteinExistence type="predicted"/>
<keyword evidence="2" id="KW-1185">Reference proteome</keyword>
<dbReference type="AlphaFoldDB" id="A0A3E0GUL6"/>
<dbReference type="EMBL" id="QUNO01000026">
    <property type="protein sequence ID" value="REH28590.1"/>
    <property type="molecule type" value="Genomic_DNA"/>
</dbReference>
<sequence>MLTAGARVVTVANATRFEGGGYLTNVAAPTMSECAVLVAAVGAGAAVAACAGYIANAWANLANQHHGHKRLIVDSALPVVSAGSRSVELLLNTKVDSL</sequence>
<comment type="caution">
    <text evidence="1">The sequence shown here is derived from an EMBL/GenBank/DDBJ whole genome shotgun (WGS) entry which is preliminary data.</text>
</comment>
<protein>
    <submittedName>
        <fullName evidence="1">Uncharacterized protein</fullName>
    </submittedName>
</protein>
<organism evidence="1 2">
    <name type="scientific">Kutzneria buriramensis</name>
    <dbReference type="NCBI Taxonomy" id="1045776"/>
    <lineage>
        <taxon>Bacteria</taxon>
        <taxon>Bacillati</taxon>
        <taxon>Actinomycetota</taxon>
        <taxon>Actinomycetes</taxon>
        <taxon>Pseudonocardiales</taxon>
        <taxon>Pseudonocardiaceae</taxon>
        <taxon>Kutzneria</taxon>
    </lineage>
</organism>
<accession>A0A3E0GUL6</accession>